<name>A0A409VV60_9AGAR</name>
<feature type="transmembrane region" description="Helical" evidence="1">
    <location>
        <begin position="446"/>
        <end position="466"/>
    </location>
</feature>
<feature type="transmembrane region" description="Helical" evidence="1">
    <location>
        <begin position="43"/>
        <end position="65"/>
    </location>
</feature>
<dbReference type="AlphaFoldDB" id="A0A409VV60"/>
<feature type="transmembrane region" description="Helical" evidence="1">
    <location>
        <begin position="334"/>
        <end position="353"/>
    </location>
</feature>
<organism evidence="2 3">
    <name type="scientific">Gymnopilus dilepis</name>
    <dbReference type="NCBI Taxonomy" id="231916"/>
    <lineage>
        <taxon>Eukaryota</taxon>
        <taxon>Fungi</taxon>
        <taxon>Dikarya</taxon>
        <taxon>Basidiomycota</taxon>
        <taxon>Agaricomycotina</taxon>
        <taxon>Agaricomycetes</taxon>
        <taxon>Agaricomycetidae</taxon>
        <taxon>Agaricales</taxon>
        <taxon>Agaricineae</taxon>
        <taxon>Hymenogastraceae</taxon>
        <taxon>Gymnopilus</taxon>
    </lineage>
</organism>
<feature type="transmembrane region" description="Helical" evidence="1">
    <location>
        <begin position="528"/>
        <end position="550"/>
    </location>
</feature>
<keyword evidence="1" id="KW-0472">Membrane</keyword>
<keyword evidence="1" id="KW-0812">Transmembrane</keyword>
<evidence type="ECO:0000313" key="2">
    <source>
        <dbReference type="EMBL" id="PPQ70146.1"/>
    </source>
</evidence>
<feature type="transmembrane region" description="Helical" evidence="1">
    <location>
        <begin position="167"/>
        <end position="188"/>
    </location>
</feature>
<sequence length="628" mass="68217">MTTTALVTQRAFYIGNSLSGILFGVQLILCIESIHYLKQRPGGLTAFYIAFSLVLVFLNAVQLAANTLYGQFMWIEHGPNTPGGPFAYFENNTTWWVNTLGTAASLAGDIASQALLLFRCYIIMDSNIWSICIPILMFATSSTLGVVSTVESALPKHFIISDSVGRFGVPWISISVSFNVVVTAIISSRLMYIQHRLRNASLVTLNRRYSAVVAIMVESALPLAVSGVLFAIFYGKNSPSAIAFGNVWGSLVGVSPQLIILRLSKGITWTNGASGTGPEIEFARGAEIDVGLDEFQKENKATTDRLRIYEPAALAAMASAALTIQRAFYVGNALSGILLGIQVVFCFESVYYLKRRPSRMTVFYIWFSLALLFLNAVQVATNTLYGQYVWIEQGPSTPGGPMAYFEENTTWWVNTFGTSSSLAADVLSQALLLFRCHIIMGSNYRITLFPALMFFASTILGILSTVESALPSQFLLGDVVAKFGVPWISISVSFNVLVTAIISSRLMVAHRQLKRFTMATQRQRYAGVTALLVESALPLAISGILFAIFYGKNSPAAIAFGNTWGAMVGISPQLIILRLSQGIAWSGSTTTTGTGPTMHFAGRDLTQPIGVELGNFQSEETNKSFAPA</sequence>
<feature type="transmembrane region" description="Helical" evidence="1">
    <location>
        <begin position="241"/>
        <end position="261"/>
    </location>
</feature>
<feature type="transmembrane region" description="Helical" evidence="1">
    <location>
        <begin position="556"/>
        <end position="577"/>
    </location>
</feature>
<evidence type="ECO:0000313" key="3">
    <source>
        <dbReference type="Proteomes" id="UP000284706"/>
    </source>
</evidence>
<dbReference type="OrthoDB" id="3351617at2759"/>
<feature type="transmembrane region" description="Helical" evidence="1">
    <location>
        <begin position="12"/>
        <end position="31"/>
    </location>
</feature>
<reference evidence="2 3" key="1">
    <citation type="journal article" date="2018" name="Evol. Lett.">
        <title>Horizontal gene cluster transfer increased hallucinogenic mushroom diversity.</title>
        <authorList>
            <person name="Reynolds H.T."/>
            <person name="Vijayakumar V."/>
            <person name="Gluck-Thaler E."/>
            <person name="Korotkin H.B."/>
            <person name="Matheny P.B."/>
            <person name="Slot J.C."/>
        </authorList>
    </citation>
    <scope>NUCLEOTIDE SEQUENCE [LARGE SCALE GENOMIC DNA]</scope>
    <source>
        <strain evidence="2 3">SRW20</strain>
    </source>
</reference>
<protein>
    <submittedName>
        <fullName evidence="2">Uncharacterized protein</fullName>
    </submittedName>
</protein>
<dbReference type="InParanoid" id="A0A409VV60"/>
<feature type="transmembrane region" description="Helical" evidence="1">
    <location>
        <begin position="486"/>
        <end position="508"/>
    </location>
</feature>
<feature type="transmembrane region" description="Helical" evidence="1">
    <location>
        <begin position="365"/>
        <end position="391"/>
    </location>
</feature>
<feature type="transmembrane region" description="Helical" evidence="1">
    <location>
        <begin position="209"/>
        <end position="235"/>
    </location>
</feature>
<gene>
    <name evidence="2" type="ORF">CVT26_014439</name>
</gene>
<evidence type="ECO:0000256" key="1">
    <source>
        <dbReference type="SAM" id="Phobius"/>
    </source>
</evidence>
<dbReference type="EMBL" id="NHYE01005551">
    <property type="protein sequence ID" value="PPQ70146.1"/>
    <property type="molecule type" value="Genomic_DNA"/>
</dbReference>
<dbReference type="Proteomes" id="UP000284706">
    <property type="component" value="Unassembled WGS sequence"/>
</dbReference>
<keyword evidence="1" id="KW-1133">Transmembrane helix</keyword>
<proteinExistence type="predicted"/>
<accession>A0A409VV60</accession>
<feature type="transmembrane region" description="Helical" evidence="1">
    <location>
        <begin position="128"/>
        <end position="147"/>
    </location>
</feature>
<comment type="caution">
    <text evidence="2">The sequence shown here is derived from an EMBL/GenBank/DDBJ whole genome shotgun (WGS) entry which is preliminary data.</text>
</comment>
<keyword evidence="3" id="KW-1185">Reference proteome</keyword>